<organism evidence="1 2">
    <name type="scientific">Sulfuriferula multivorans</name>
    <dbReference type="NCBI Taxonomy" id="1559896"/>
    <lineage>
        <taxon>Bacteria</taxon>
        <taxon>Pseudomonadati</taxon>
        <taxon>Pseudomonadota</taxon>
        <taxon>Betaproteobacteria</taxon>
        <taxon>Nitrosomonadales</taxon>
        <taxon>Sulfuricellaceae</taxon>
        <taxon>Sulfuriferula</taxon>
    </lineage>
</organism>
<evidence type="ECO:0000313" key="1">
    <source>
        <dbReference type="EMBL" id="GBL46468.1"/>
    </source>
</evidence>
<name>A0A401JFT6_9PROT</name>
<reference evidence="1 2" key="1">
    <citation type="journal article" date="2019" name="Front. Microbiol.">
        <title>Genomes of Neutrophilic Sulfur-Oxidizing Chemolithoautotrophs Representing 9 Proteobacterial Species From 8 Genera.</title>
        <authorList>
            <person name="Watanabe T."/>
            <person name="Kojima H."/>
            <person name="Umezawa K."/>
            <person name="Hori C."/>
            <person name="Takasuka T.E."/>
            <person name="Kato Y."/>
            <person name="Fukui M."/>
        </authorList>
    </citation>
    <scope>NUCLEOTIDE SEQUENCE [LARGE SCALE GENOMIC DNA]</scope>
    <source>
        <strain evidence="1 2">TTN</strain>
    </source>
</reference>
<dbReference type="EMBL" id="BGOW01000020">
    <property type="protein sequence ID" value="GBL46468.1"/>
    <property type="molecule type" value="Genomic_DNA"/>
</dbReference>
<dbReference type="AlphaFoldDB" id="A0A401JFT6"/>
<keyword evidence="2" id="KW-1185">Reference proteome</keyword>
<evidence type="ECO:0000313" key="2">
    <source>
        <dbReference type="Proteomes" id="UP000286806"/>
    </source>
</evidence>
<sequence>MVPAKKAHAVVMLYRAFKASGKVDQKIIEEAVQLAAG</sequence>
<proteinExistence type="predicted"/>
<protein>
    <submittedName>
        <fullName evidence="1">Uncharacterized protein</fullName>
    </submittedName>
</protein>
<accession>A0A401JFT6</accession>
<comment type="caution">
    <text evidence="1">The sequence shown here is derived from an EMBL/GenBank/DDBJ whole genome shotgun (WGS) entry which is preliminary data.</text>
</comment>
<dbReference type="Proteomes" id="UP000286806">
    <property type="component" value="Unassembled WGS sequence"/>
</dbReference>
<gene>
    <name evidence="1" type="ORF">SFMTTN_2282</name>
</gene>